<comment type="function">
    <text evidence="1">Thiol-specific peroxidase that catalyzes the reduction of hydrogen peroxide and organic hydroperoxides to water and alcohols, respectively. Plays a role in cell protection against oxidative stress by detoxifying peroxides and as sensor of hydrogen peroxide-mediated signaling events.</text>
</comment>
<dbReference type="PROSITE" id="PS51352">
    <property type="entry name" value="THIOREDOXIN_2"/>
    <property type="match status" value="1"/>
</dbReference>
<dbReference type="RefSeq" id="WP_034626130.1">
    <property type="nucleotide sequence ID" value="NZ_JRJU01000003.1"/>
</dbReference>
<dbReference type="CDD" id="cd03017">
    <property type="entry name" value="PRX_BCP"/>
    <property type="match status" value="1"/>
</dbReference>
<dbReference type="InterPro" id="IPR036249">
    <property type="entry name" value="Thioredoxin-like_sf"/>
</dbReference>
<evidence type="ECO:0000256" key="5">
    <source>
        <dbReference type="ARBA" id="ARBA00022862"/>
    </source>
</evidence>
<evidence type="ECO:0000256" key="13">
    <source>
        <dbReference type="PIRSR" id="PIRSR000239-1"/>
    </source>
</evidence>
<dbReference type="Gene3D" id="3.40.30.10">
    <property type="entry name" value="Glutaredoxin"/>
    <property type="match status" value="1"/>
</dbReference>
<keyword evidence="6" id="KW-0560">Oxidoreductase</keyword>
<protein>
    <recommendedName>
        <fullName evidence="3">thioredoxin-dependent peroxiredoxin</fullName>
        <ecNumber evidence="3">1.11.1.24</ecNumber>
    </recommendedName>
    <alternativeName>
        <fullName evidence="11">Bacterioferritin comigratory protein</fullName>
    </alternativeName>
    <alternativeName>
        <fullName evidence="9">Thioredoxin peroxidase</fullName>
    </alternativeName>
</protein>
<dbReference type="InterPro" id="IPR050924">
    <property type="entry name" value="Peroxiredoxin_BCP/PrxQ"/>
</dbReference>
<evidence type="ECO:0000256" key="1">
    <source>
        <dbReference type="ARBA" id="ARBA00003330"/>
    </source>
</evidence>
<evidence type="ECO:0000256" key="12">
    <source>
        <dbReference type="ARBA" id="ARBA00049091"/>
    </source>
</evidence>
<sequence>MTIQVGQEAPLFSLPANNGEVVSLEEYRGKNIVLYFYPKDMTPGCTTQACDFRDKVEDFSELDTVILGVSPDPVARHEKFIEKYELPFLLLADEDHKVAEQYGVWKLKKNFGKEYMGIERSTFIIDKQGNLVKEWRKVKVKDHVAEALSFVKDEMEGK</sequence>
<dbReference type="SUPFAM" id="SSF52833">
    <property type="entry name" value="Thioredoxin-like"/>
    <property type="match status" value="1"/>
</dbReference>
<reference evidence="15 16" key="1">
    <citation type="submission" date="2014-09" db="EMBL/GenBank/DDBJ databases">
        <title>Genome sequencing and annotation of Bacillus Okhensis strain Kh10-101T.</title>
        <authorList>
            <person name="Prakash J.S."/>
        </authorList>
    </citation>
    <scope>NUCLEOTIDE SEQUENCE [LARGE SCALE GENOMIC DNA]</scope>
    <source>
        <strain evidence="16">Kh10-101T</strain>
    </source>
</reference>
<keyword evidence="8" id="KW-0676">Redox-active center</keyword>
<evidence type="ECO:0000256" key="7">
    <source>
        <dbReference type="ARBA" id="ARBA00023157"/>
    </source>
</evidence>
<dbReference type="STRING" id="333138.LQ50_03280"/>
<dbReference type="InterPro" id="IPR000866">
    <property type="entry name" value="AhpC/TSA"/>
</dbReference>
<dbReference type="GO" id="GO:0045454">
    <property type="term" value="P:cell redox homeostasis"/>
    <property type="evidence" value="ECO:0007669"/>
    <property type="project" value="TreeGrafter"/>
</dbReference>
<evidence type="ECO:0000256" key="4">
    <source>
        <dbReference type="ARBA" id="ARBA00022559"/>
    </source>
</evidence>
<dbReference type="Pfam" id="PF00578">
    <property type="entry name" value="AhpC-TSA"/>
    <property type="match status" value="1"/>
</dbReference>
<evidence type="ECO:0000256" key="9">
    <source>
        <dbReference type="ARBA" id="ARBA00032824"/>
    </source>
</evidence>
<dbReference type="GO" id="GO:0005737">
    <property type="term" value="C:cytoplasm"/>
    <property type="evidence" value="ECO:0007669"/>
    <property type="project" value="TreeGrafter"/>
</dbReference>
<evidence type="ECO:0000313" key="15">
    <source>
        <dbReference type="EMBL" id="KHF41276.1"/>
    </source>
</evidence>
<dbReference type="GO" id="GO:0008379">
    <property type="term" value="F:thioredoxin peroxidase activity"/>
    <property type="evidence" value="ECO:0007669"/>
    <property type="project" value="TreeGrafter"/>
</dbReference>
<evidence type="ECO:0000256" key="6">
    <source>
        <dbReference type="ARBA" id="ARBA00023002"/>
    </source>
</evidence>
<evidence type="ECO:0000256" key="8">
    <source>
        <dbReference type="ARBA" id="ARBA00023284"/>
    </source>
</evidence>
<dbReference type="eggNOG" id="COG1225">
    <property type="taxonomic scope" value="Bacteria"/>
</dbReference>
<dbReference type="AlphaFoldDB" id="A0A0B0INN0"/>
<keyword evidence="4" id="KW-0575">Peroxidase</keyword>
<keyword evidence="7" id="KW-1015">Disulfide bond</keyword>
<evidence type="ECO:0000313" key="16">
    <source>
        <dbReference type="Proteomes" id="UP000030832"/>
    </source>
</evidence>
<evidence type="ECO:0000256" key="11">
    <source>
        <dbReference type="ARBA" id="ARBA00041373"/>
    </source>
</evidence>
<dbReference type="EMBL" id="JRJU01000003">
    <property type="protein sequence ID" value="KHF41276.1"/>
    <property type="molecule type" value="Genomic_DNA"/>
</dbReference>
<dbReference type="NCBIfam" id="NF006960">
    <property type="entry name" value="PRK09437.1"/>
    <property type="match status" value="1"/>
</dbReference>
<dbReference type="PIRSF" id="PIRSF000239">
    <property type="entry name" value="AHPC"/>
    <property type="match status" value="1"/>
</dbReference>
<dbReference type="PANTHER" id="PTHR42801:SF4">
    <property type="entry name" value="AHPC_TSA FAMILY PROTEIN"/>
    <property type="match status" value="1"/>
</dbReference>
<dbReference type="OrthoDB" id="9812811at2"/>
<organism evidence="15 16">
    <name type="scientific">Halalkalibacter okhensis</name>
    <dbReference type="NCBI Taxonomy" id="333138"/>
    <lineage>
        <taxon>Bacteria</taxon>
        <taxon>Bacillati</taxon>
        <taxon>Bacillota</taxon>
        <taxon>Bacilli</taxon>
        <taxon>Bacillales</taxon>
        <taxon>Bacillaceae</taxon>
        <taxon>Halalkalibacter</taxon>
    </lineage>
</organism>
<dbReference type="Proteomes" id="UP000030832">
    <property type="component" value="Unassembled WGS sequence"/>
</dbReference>
<comment type="similarity">
    <text evidence="10">Belongs to the peroxiredoxin family. BCP/PrxQ subfamily.</text>
</comment>
<dbReference type="PANTHER" id="PTHR42801">
    <property type="entry name" value="THIOREDOXIN-DEPENDENT PEROXIDE REDUCTASE"/>
    <property type="match status" value="1"/>
</dbReference>
<feature type="active site" description="Cysteine sulfenic acid (-SOH) intermediate; for peroxidase activity" evidence="13">
    <location>
        <position position="45"/>
    </location>
</feature>
<dbReference type="InterPro" id="IPR013766">
    <property type="entry name" value="Thioredoxin_domain"/>
</dbReference>
<dbReference type="InterPro" id="IPR024706">
    <property type="entry name" value="Peroxiredoxin_AhpC-typ"/>
</dbReference>
<evidence type="ECO:0000256" key="3">
    <source>
        <dbReference type="ARBA" id="ARBA00013017"/>
    </source>
</evidence>
<comment type="subunit">
    <text evidence="2">Monomer.</text>
</comment>
<keyword evidence="5" id="KW-0049">Antioxidant</keyword>
<comment type="caution">
    <text evidence="15">The sequence shown here is derived from an EMBL/GenBank/DDBJ whole genome shotgun (WGS) entry which is preliminary data.</text>
</comment>
<comment type="catalytic activity">
    <reaction evidence="12">
        <text>a hydroperoxide + [thioredoxin]-dithiol = an alcohol + [thioredoxin]-disulfide + H2O</text>
        <dbReference type="Rhea" id="RHEA:62620"/>
        <dbReference type="Rhea" id="RHEA-COMP:10698"/>
        <dbReference type="Rhea" id="RHEA-COMP:10700"/>
        <dbReference type="ChEBI" id="CHEBI:15377"/>
        <dbReference type="ChEBI" id="CHEBI:29950"/>
        <dbReference type="ChEBI" id="CHEBI:30879"/>
        <dbReference type="ChEBI" id="CHEBI:35924"/>
        <dbReference type="ChEBI" id="CHEBI:50058"/>
        <dbReference type="EC" id="1.11.1.24"/>
    </reaction>
</comment>
<gene>
    <name evidence="15" type="ORF">LQ50_03280</name>
</gene>
<evidence type="ECO:0000256" key="10">
    <source>
        <dbReference type="ARBA" id="ARBA00038489"/>
    </source>
</evidence>
<evidence type="ECO:0000256" key="2">
    <source>
        <dbReference type="ARBA" id="ARBA00011245"/>
    </source>
</evidence>
<dbReference type="GO" id="GO:0034599">
    <property type="term" value="P:cellular response to oxidative stress"/>
    <property type="evidence" value="ECO:0007669"/>
    <property type="project" value="TreeGrafter"/>
</dbReference>
<proteinExistence type="inferred from homology"/>
<accession>A0A0B0INN0</accession>
<name>A0A0B0INN0_9BACI</name>
<dbReference type="FunFam" id="3.40.30.10:FF:000007">
    <property type="entry name" value="Thioredoxin-dependent thiol peroxidase"/>
    <property type="match status" value="1"/>
</dbReference>
<keyword evidence="16" id="KW-1185">Reference proteome</keyword>
<evidence type="ECO:0000259" key="14">
    <source>
        <dbReference type="PROSITE" id="PS51352"/>
    </source>
</evidence>
<feature type="domain" description="Thioredoxin" evidence="14">
    <location>
        <begin position="3"/>
        <end position="156"/>
    </location>
</feature>
<dbReference type="EC" id="1.11.1.24" evidence="3"/>